<evidence type="ECO:0000313" key="5">
    <source>
        <dbReference type="Proteomes" id="UP001165065"/>
    </source>
</evidence>
<dbReference type="InterPro" id="IPR024934">
    <property type="entry name" value="Rubredoxin-like_dom"/>
</dbReference>
<organism evidence="4 5">
    <name type="scientific">Triparma columacea</name>
    <dbReference type="NCBI Taxonomy" id="722753"/>
    <lineage>
        <taxon>Eukaryota</taxon>
        <taxon>Sar</taxon>
        <taxon>Stramenopiles</taxon>
        <taxon>Ochrophyta</taxon>
        <taxon>Bolidophyceae</taxon>
        <taxon>Parmales</taxon>
        <taxon>Triparmaceae</taxon>
        <taxon>Triparma</taxon>
    </lineage>
</organism>
<dbReference type="Gene3D" id="2.20.28.10">
    <property type="match status" value="1"/>
</dbReference>
<evidence type="ECO:0000313" key="4">
    <source>
        <dbReference type="EMBL" id="GMI37624.1"/>
    </source>
</evidence>
<keyword evidence="5" id="KW-1185">Reference proteome</keyword>
<dbReference type="OrthoDB" id="194772at2759"/>
<accession>A0A9W7L8B4</accession>
<feature type="chain" id="PRO_5040969492" description="Rubredoxin-like domain-containing protein" evidence="2">
    <location>
        <begin position="17"/>
        <end position="456"/>
    </location>
</feature>
<dbReference type="GO" id="GO:0005506">
    <property type="term" value="F:iron ion binding"/>
    <property type="evidence" value="ECO:0007669"/>
    <property type="project" value="InterPro"/>
</dbReference>
<feature type="region of interest" description="Disordered" evidence="1">
    <location>
        <begin position="372"/>
        <end position="410"/>
    </location>
</feature>
<protein>
    <recommendedName>
        <fullName evidence="3">Rubredoxin-like domain-containing protein</fullName>
    </recommendedName>
</protein>
<feature type="compositionally biased region" description="Basic and acidic residues" evidence="1">
    <location>
        <begin position="374"/>
        <end position="383"/>
    </location>
</feature>
<gene>
    <name evidence="4" type="ORF">TrCOL_g3554</name>
</gene>
<comment type="caution">
    <text evidence="4">The sequence shown here is derived from an EMBL/GenBank/DDBJ whole genome shotgun (WGS) entry which is preliminary data.</text>
</comment>
<dbReference type="AlphaFoldDB" id="A0A9W7L8B4"/>
<proteinExistence type="predicted"/>
<evidence type="ECO:0000259" key="3">
    <source>
        <dbReference type="PROSITE" id="PS50903"/>
    </source>
</evidence>
<reference evidence="5" key="1">
    <citation type="journal article" date="2023" name="Commun. Biol.">
        <title>Genome analysis of Parmales, the sister group of diatoms, reveals the evolutionary specialization of diatoms from phago-mixotrophs to photoautotrophs.</title>
        <authorList>
            <person name="Ban H."/>
            <person name="Sato S."/>
            <person name="Yoshikawa S."/>
            <person name="Yamada K."/>
            <person name="Nakamura Y."/>
            <person name="Ichinomiya M."/>
            <person name="Sato N."/>
            <person name="Blanc-Mathieu R."/>
            <person name="Endo H."/>
            <person name="Kuwata A."/>
            <person name="Ogata H."/>
        </authorList>
    </citation>
    <scope>NUCLEOTIDE SEQUENCE [LARGE SCALE GENOMIC DNA]</scope>
</reference>
<dbReference type="EMBL" id="BRYA01000075">
    <property type="protein sequence ID" value="GMI37624.1"/>
    <property type="molecule type" value="Genomic_DNA"/>
</dbReference>
<keyword evidence="2" id="KW-0732">Signal</keyword>
<evidence type="ECO:0000256" key="1">
    <source>
        <dbReference type="SAM" id="MobiDB-lite"/>
    </source>
</evidence>
<evidence type="ECO:0000256" key="2">
    <source>
        <dbReference type="SAM" id="SignalP"/>
    </source>
</evidence>
<feature type="signal peptide" evidence="2">
    <location>
        <begin position="1"/>
        <end position="16"/>
    </location>
</feature>
<sequence length="456" mass="49450">MVRFAVGFALLGVVTAFSPLPPTTFHRLAPLRAQAQLPEDQPLSRSQRSVNLGLPENVVAVSDTREGITSLYDEEGEAVGGSEYGEAEVAVTDDGYSNQVAAPDIDPRSVMINVVAPAVASAATLVGGGYLGTRAFTRRQDNLVAQFASEMVYHANNLDEMSLCYKETKSKLFGRRTEMVTAYLELFMKKKIISTSAISSLSYVFSLFGLSENRAAELLVLTAKNMRKAPASRGKLLFFGERILKSPEGRQALQPIRDMLASNYRSGGKEIVEVAQRTMGESAYKSMVVSMGEGQTEMTKGWDLLGVSEETARSIYDEVVSNSFKSSAADYYAHQAFQPEYDKDGNLVVEGMKKDDDDPYAGMTESQKAARGLLGKDKDKEDDPSPSSPPSSPPSPTPSTPPSSPQDSTVSIYECGSCGYTLFPAKGREFKFFPEDYVCPECGGAREGFIERSAGS</sequence>
<dbReference type="PROSITE" id="PS50903">
    <property type="entry name" value="RUBREDOXIN_LIKE"/>
    <property type="match status" value="1"/>
</dbReference>
<dbReference type="SUPFAM" id="SSF57802">
    <property type="entry name" value="Rubredoxin-like"/>
    <property type="match status" value="1"/>
</dbReference>
<name>A0A9W7L8B4_9STRA</name>
<dbReference type="Proteomes" id="UP001165065">
    <property type="component" value="Unassembled WGS sequence"/>
</dbReference>
<feature type="domain" description="Rubredoxin-like" evidence="3">
    <location>
        <begin position="410"/>
        <end position="452"/>
    </location>
</feature>
<feature type="compositionally biased region" description="Pro residues" evidence="1">
    <location>
        <begin position="386"/>
        <end position="404"/>
    </location>
</feature>